<feature type="transmembrane region" description="Helical" evidence="1">
    <location>
        <begin position="69"/>
        <end position="86"/>
    </location>
</feature>
<keyword evidence="1" id="KW-0812">Transmembrane</keyword>
<dbReference type="Proteomes" id="UP000193560">
    <property type="component" value="Unassembled WGS sequence"/>
</dbReference>
<evidence type="ECO:0000313" key="2">
    <source>
        <dbReference type="EMBL" id="ORZ04485.1"/>
    </source>
</evidence>
<keyword evidence="1" id="KW-1133">Transmembrane helix</keyword>
<comment type="caution">
    <text evidence="2">The sequence shown here is derived from an EMBL/GenBank/DDBJ whole genome shotgun (WGS) entry which is preliminary data.</text>
</comment>
<sequence>MMDFSAIVLDDRFCHSGYGDGAKFDTEGEGGGTDGEVYVSIGDSSIDGGGSNVCHFPVHTEKLQVDHPFVGITYFVNFVVNLHVRVKMSTSMFHSHGLTMNHKIIALIIVVVAVPIIGYSQKQYFIAIGVFACFKPVVIGDTMKVVRTVSEKSSKNPLKLL</sequence>
<evidence type="ECO:0000256" key="1">
    <source>
        <dbReference type="SAM" id="Phobius"/>
    </source>
</evidence>
<feature type="transmembrane region" description="Helical" evidence="1">
    <location>
        <begin position="98"/>
        <end position="118"/>
    </location>
</feature>
<name>A0A1X2HX80_9FUNG</name>
<reference evidence="2 3" key="1">
    <citation type="submission" date="2016-07" db="EMBL/GenBank/DDBJ databases">
        <title>Pervasive Adenine N6-methylation of Active Genes in Fungi.</title>
        <authorList>
            <consortium name="DOE Joint Genome Institute"/>
            <person name="Mondo S.J."/>
            <person name="Dannebaum R.O."/>
            <person name="Kuo R.C."/>
            <person name="Labutti K."/>
            <person name="Haridas S."/>
            <person name="Kuo A."/>
            <person name="Salamov A."/>
            <person name="Ahrendt S.R."/>
            <person name="Lipzen A."/>
            <person name="Sullivan W."/>
            <person name="Andreopoulos W.B."/>
            <person name="Clum A."/>
            <person name="Lindquist E."/>
            <person name="Daum C."/>
            <person name="Ramamoorthy G.K."/>
            <person name="Gryganskyi A."/>
            <person name="Culley D."/>
            <person name="Magnuson J.K."/>
            <person name="James T.Y."/>
            <person name="O'Malley M.A."/>
            <person name="Stajich J.E."/>
            <person name="Spatafora J.W."/>
            <person name="Visel A."/>
            <person name="Grigoriev I.V."/>
        </authorList>
    </citation>
    <scope>NUCLEOTIDE SEQUENCE [LARGE SCALE GENOMIC DNA]</scope>
    <source>
        <strain evidence="2 3">NRRL 1336</strain>
    </source>
</reference>
<accession>A0A1X2HX80</accession>
<dbReference type="EMBL" id="MCGE01000050">
    <property type="protein sequence ID" value="ORZ04485.1"/>
    <property type="molecule type" value="Genomic_DNA"/>
</dbReference>
<proteinExistence type="predicted"/>
<keyword evidence="1" id="KW-0472">Membrane</keyword>
<feature type="transmembrane region" description="Helical" evidence="1">
    <location>
        <begin position="124"/>
        <end position="146"/>
    </location>
</feature>
<keyword evidence="3" id="KW-1185">Reference proteome</keyword>
<organism evidence="2 3">
    <name type="scientific">Absidia repens</name>
    <dbReference type="NCBI Taxonomy" id="90262"/>
    <lineage>
        <taxon>Eukaryota</taxon>
        <taxon>Fungi</taxon>
        <taxon>Fungi incertae sedis</taxon>
        <taxon>Mucoromycota</taxon>
        <taxon>Mucoromycotina</taxon>
        <taxon>Mucoromycetes</taxon>
        <taxon>Mucorales</taxon>
        <taxon>Cunninghamellaceae</taxon>
        <taxon>Absidia</taxon>
    </lineage>
</organism>
<protein>
    <submittedName>
        <fullName evidence="2">Uncharacterized protein</fullName>
    </submittedName>
</protein>
<dbReference type="AlphaFoldDB" id="A0A1X2HX80"/>
<gene>
    <name evidence="2" type="ORF">BCR42DRAFT_398643</name>
</gene>
<evidence type="ECO:0000313" key="3">
    <source>
        <dbReference type="Proteomes" id="UP000193560"/>
    </source>
</evidence>